<dbReference type="RefSeq" id="WP_119324291.1">
    <property type="nucleotide sequence ID" value="NZ_AP025739.1"/>
</dbReference>
<dbReference type="OrthoDB" id="120129at2"/>
<protein>
    <submittedName>
        <fullName evidence="1">Uncharacterized protein</fullName>
    </submittedName>
</protein>
<reference evidence="1 2" key="1">
    <citation type="journal article" date="2019" name="Int. J. Syst. Evol. Microbiol.">
        <title>Capsulimonas corticalis gen. nov., sp. nov., an aerobic capsulated bacterium, of a novel bacterial order, Capsulimonadales ord. nov., of the class Armatimonadia of the phylum Armatimonadetes.</title>
        <authorList>
            <person name="Li J."/>
            <person name="Kudo C."/>
            <person name="Tonouchi A."/>
        </authorList>
    </citation>
    <scope>NUCLEOTIDE SEQUENCE [LARGE SCALE GENOMIC DNA]</scope>
    <source>
        <strain evidence="1 2">AX-7</strain>
    </source>
</reference>
<name>A0A402D436_9BACT</name>
<dbReference type="Proteomes" id="UP000287394">
    <property type="component" value="Chromosome"/>
</dbReference>
<proteinExistence type="predicted"/>
<gene>
    <name evidence="1" type="ORF">CCAX7_32230</name>
</gene>
<evidence type="ECO:0000313" key="2">
    <source>
        <dbReference type="Proteomes" id="UP000287394"/>
    </source>
</evidence>
<dbReference type="KEGG" id="ccot:CCAX7_32230"/>
<evidence type="ECO:0000313" key="1">
    <source>
        <dbReference type="EMBL" id="BDI31172.1"/>
    </source>
</evidence>
<organism evidence="1 2">
    <name type="scientific">Capsulimonas corticalis</name>
    <dbReference type="NCBI Taxonomy" id="2219043"/>
    <lineage>
        <taxon>Bacteria</taxon>
        <taxon>Bacillati</taxon>
        <taxon>Armatimonadota</taxon>
        <taxon>Armatimonadia</taxon>
        <taxon>Capsulimonadales</taxon>
        <taxon>Capsulimonadaceae</taxon>
        <taxon>Capsulimonas</taxon>
    </lineage>
</organism>
<dbReference type="EMBL" id="AP025739">
    <property type="protein sequence ID" value="BDI31172.1"/>
    <property type="molecule type" value="Genomic_DNA"/>
</dbReference>
<sequence>MNIPSIRASEGSWRKLLAETLPLFGHRNWIVVADSAYPSQSQPGVRTIAAPDDHLDVIDGVLTEIDRAGHVRPILHLDEELEFLSDEDIAGVGAFRAGLAALLGAGVRSAPHESIIHRLDAAAGMFEILVIKTSFQIPYTSVFIELDCGYWDAESERRLRMRMESAQANANAVQIRYTAS</sequence>
<dbReference type="AlphaFoldDB" id="A0A402D436"/>
<accession>A0A402D436</accession>
<keyword evidence="2" id="KW-1185">Reference proteome</keyword>